<organism evidence="2 3">
    <name type="scientific">Caerostris darwini</name>
    <dbReference type="NCBI Taxonomy" id="1538125"/>
    <lineage>
        <taxon>Eukaryota</taxon>
        <taxon>Metazoa</taxon>
        <taxon>Ecdysozoa</taxon>
        <taxon>Arthropoda</taxon>
        <taxon>Chelicerata</taxon>
        <taxon>Arachnida</taxon>
        <taxon>Araneae</taxon>
        <taxon>Araneomorphae</taxon>
        <taxon>Entelegynae</taxon>
        <taxon>Araneoidea</taxon>
        <taxon>Araneidae</taxon>
        <taxon>Caerostris</taxon>
    </lineage>
</organism>
<evidence type="ECO:0000313" key="3">
    <source>
        <dbReference type="Proteomes" id="UP001054837"/>
    </source>
</evidence>
<comment type="caution">
    <text evidence="2">The sequence shown here is derived from an EMBL/GenBank/DDBJ whole genome shotgun (WGS) entry which is preliminary data.</text>
</comment>
<dbReference type="InterPro" id="IPR011333">
    <property type="entry name" value="SKP1/BTB/POZ_sf"/>
</dbReference>
<proteinExistence type="predicted"/>
<feature type="domain" description="BTB" evidence="1">
    <location>
        <begin position="424"/>
        <end position="492"/>
    </location>
</feature>
<keyword evidence="3" id="KW-1185">Reference proteome</keyword>
<dbReference type="EMBL" id="BPLQ01003731">
    <property type="protein sequence ID" value="GIY02733.1"/>
    <property type="molecule type" value="Genomic_DNA"/>
</dbReference>
<protein>
    <recommendedName>
        <fullName evidence="1">BTB domain-containing protein</fullName>
    </recommendedName>
</protein>
<evidence type="ECO:0000259" key="1">
    <source>
        <dbReference type="PROSITE" id="PS50097"/>
    </source>
</evidence>
<evidence type="ECO:0000313" key="2">
    <source>
        <dbReference type="EMBL" id="GIY02733.1"/>
    </source>
</evidence>
<dbReference type="AlphaFoldDB" id="A0AAV4Q5M2"/>
<name>A0AAV4Q5M2_9ARAC</name>
<dbReference type="SMART" id="SM00225">
    <property type="entry name" value="BTB"/>
    <property type="match status" value="2"/>
</dbReference>
<dbReference type="Pfam" id="PF00651">
    <property type="entry name" value="BTB"/>
    <property type="match status" value="2"/>
</dbReference>
<dbReference type="PANTHER" id="PTHR24413">
    <property type="entry name" value="SPECKLE-TYPE POZ PROTEIN"/>
    <property type="match status" value="1"/>
</dbReference>
<dbReference type="Proteomes" id="UP001054837">
    <property type="component" value="Unassembled WGS sequence"/>
</dbReference>
<sequence length="526" mass="61584">MARNASFGYKITWKIRDINVYNFPFMGPLKSPEFFIRCDDVTSWRLCLDYDKNNKYLYCVVQRTDEVKSLNELTVAFQLHVRSETQKKEVCSGQFLATLSNRDSQPISLNKVVTVESREGSNSRGIEMCFEFKITIDRNSLSVSNPHLSQFSKDIFDLYYSKKYTDLTLKAKDEFRAEVHRFILEVRWPELLQGKRNAEVIGVDTSKDILETILKYIYCETVEVKCEQLPDLVNLFKNHSLPDMEVKIRNYPYESILMTPMNYVNMSIGYNLEPLKYRDYEPHLKVMPVSNLQVQDLMIMFHVCKQSDGDIDLKAVLRFSDFDYRKPVHVKCDISLQFGEEWKSDRQETRGFTTNDEWILDIHCPMDKCNKLKLEMVLCDGMDDENIEQERCRYIIMHSVPILKDPLKFCDGIFRKLEDSNNRFDVKLIVENDFLLCHRHILAGRSEKFKRMLDGVPVVNNEVAMLTVHDISPEILKMLVNYIYYCDIPSQKLKNPYTATKLMEAAKVFNLHLLEKECADSSQTPS</sequence>
<accession>A0AAV4Q5M2</accession>
<reference evidence="2 3" key="1">
    <citation type="submission" date="2021-06" db="EMBL/GenBank/DDBJ databases">
        <title>Caerostris darwini draft genome.</title>
        <authorList>
            <person name="Kono N."/>
            <person name="Arakawa K."/>
        </authorList>
    </citation>
    <scope>NUCLEOTIDE SEQUENCE [LARGE SCALE GENOMIC DNA]</scope>
</reference>
<dbReference type="CDD" id="cd18186">
    <property type="entry name" value="BTB_POZ_ZBTB_KLHL-like"/>
    <property type="match status" value="1"/>
</dbReference>
<dbReference type="SUPFAM" id="SSF54695">
    <property type="entry name" value="POZ domain"/>
    <property type="match status" value="2"/>
</dbReference>
<dbReference type="InterPro" id="IPR000210">
    <property type="entry name" value="BTB/POZ_dom"/>
</dbReference>
<dbReference type="PROSITE" id="PS50097">
    <property type="entry name" value="BTB"/>
    <property type="match status" value="1"/>
</dbReference>
<gene>
    <name evidence="2" type="ORF">CDAR_188611</name>
</gene>
<dbReference type="Gene3D" id="3.30.710.10">
    <property type="entry name" value="Potassium Channel Kv1.1, Chain A"/>
    <property type="match status" value="2"/>
</dbReference>